<keyword evidence="2" id="KW-1185">Reference proteome</keyword>
<proteinExistence type="predicted"/>
<evidence type="ECO:0000313" key="2">
    <source>
        <dbReference type="Proteomes" id="UP000299102"/>
    </source>
</evidence>
<gene>
    <name evidence="1" type="ORF">EVAR_52460_1</name>
</gene>
<dbReference type="AlphaFoldDB" id="A0A4C1YYK4"/>
<reference evidence="1 2" key="1">
    <citation type="journal article" date="2019" name="Commun. Biol.">
        <title>The bagworm genome reveals a unique fibroin gene that provides high tensile strength.</title>
        <authorList>
            <person name="Kono N."/>
            <person name="Nakamura H."/>
            <person name="Ohtoshi R."/>
            <person name="Tomita M."/>
            <person name="Numata K."/>
            <person name="Arakawa K."/>
        </authorList>
    </citation>
    <scope>NUCLEOTIDE SEQUENCE [LARGE SCALE GENOMIC DNA]</scope>
</reference>
<name>A0A4C1YYK4_EUMVA</name>
<protein>
    <submittedName>
        <fullName evidence="1">Uncharacterized protein</fullName>
    </submittedName>
</protein>
<sequence length="102" mass="11094">MRLQFAHKAAPLYVVCDGTYDNRHASVRDESSPFVTHTGVSIALLPIDAGTPLQLDRWLKLERNYSLLASENTLSGRSSAVVGSDVPCTSVESLELKHLDPG</sequence>
<evidence type="ECO:0000313" key="1">
    <source>
        <dbReference type="EMBL" id="GBP81561.1"/>
    </source>
</evidence>
<accession>A0A4C1YYK4</accession>
<comment type="caution">
    <text evidence="1">The sequence shown here is derived from an EMBL/GenBank/DDBJ whole genome shotgun (WGS) entry which is preliminary data.</text>
</comment>
<organism evidence="1 2">
    <name type="scientific">Eumeta variegata</name>
    <name type="common">Bagworm moth</name>
    <name type="synonym">Eumeta japonica</name>
    <dbReference type="NCBI Taxonomy" id="151549"/>
    <lineage>
        <taxon>Eukaryota</taxon>
        <taxon>Metazoa</taxon>
        <taxon>Ecdysozoa</taxon>
        <taxon>Arthropoda</taxon>
        <taxon>Hexapoda</taxon>
        <taxon>Insecta</taxon>
        <taxon>Pterygota</taxon>
        <taxon>Neoptera</taxon>
        <taxon>Endopterygota</taxon>
        <taxon>Lepidoptera</taxon>
        <taxon>Glossata</taxon>
        <taxon>Ditrysia</taxon>
        <taxon>Tineoidea</taxon>
        <taxon>Psychidae</taxon>
        <taxon>Oiketicinae</taxon>
        <taxon>Eumeta</taxon>
    </lineage>
</organism>
<dbReference type="Proteomes" id="UP000299102">
    <property type="component" value="Unassembled WGS sequence"/>
</dbReference>
<dbReference type="EMBL" id="BGZK01001518">
    <property type="protein sequence ID" value="GBP81561.1"/>
    <property type="molecule type" value="Genomic_DNA"/>
</dbReference>